<evidence type="ECO:0000256" key="6">
    <source>
        <dbReference type="ARBA" id="ARBA00022833"/>
    </source>
</evidence>
<feature type="region of interest" description="Disordered" evidence="11">
    <location>
        <begin position="303"/>
        <end position="324"/>
    </location>
</feature>
<feature type="transmembrane region" description="Helical" evidence="12">
    <location>
        <begin position="213"/>
        <end position="232"/>
    </location>
</feature>
<comment type="similarity">
    <text evidence="10">Belongs to the peptidase M48 family.</text>
</comment>
<feature type="transmembrane region" description="Helical" evidence="12">
    <location>
        <begin position="12"/>
        <end position="38"/>
    </location>
</feature>
<gene>
    <name evidence="14" type="ORF">HUG10_02225</name>
</gene>
<evidence type="ECO:0000313" key="15">
    <source>
        <dbReference type="Proteomes" id="UP000509750"/>
    </source>
</evidence>
<organism evidence="14 15">
    <name type="scientific">Halorarum halophilum</name>
    <dbReference type="NCBI Taxonomy" id="2743090"/>
    <lineage>
        <taxon>Archaea</taxon>
        <taxon>Methanobacteriati</taxon>
        <taxon>Methanobacteriota</taxon>
        <taxon>Stenosarchaea group</taxon>
        <taxon>Halobacteria</taxon>
        <taxon>Halobacteriales</taxon>
        <taxon>Haloferacaceae</taxon>
        <taxon>Halorarum</taxon>
    </lineage>
</organism>
<keyword evidence="7 12" id="KW-1133">Transmembrane helix</keyword>
<evidence type="ECO:0000256" key="9">
    <source>
        <dbReference type="ARBA" id="ARBA00023136"/>
    </source>
</evidence>
<keyword evidence="4" id="KW-0479">Metal-binding</keyword>
<feature type="transmembrane region" description="Helical" evidence="12">
    <location>
        <begin position="169"/>
        <end position="193"/>
    </location>
</feature>
<comment type="cofactor">
    <cofactor evidence="10">
        <name>Zn(2+)</name>
        <dbReference type="ChEBI" id="CHEBI:29105"/>
    </cofactor>
    <text evidence="10">Binds 1 zinc ion per subunit.</text>
</comment>
<dbReference type="PANTHER" id="PTHR43221:SF2">
    <property type="entry name" value="PROTEASE HTPX HOMOLOG"/>
    <property type="match status" value="1"/>
</dbReference>
<dbReference type="OrthoDB" id="186977at2157"/>
<dbReference type="GO" id="GO:0006508">
    <property type="term" value="P:proteolysis"/>
    <property type="evidence" value="ECO:0007669"/>
    <property type="project" value="UniProtKB-KW"/>
</dbReference>
<reference evidence="14 15" key="1">
    <citation type="submission" date="2020-07" db="EMBL/GenBank/DDBJ databases">
        <title>Gai3-2, isolated from salt lake.</title>
        <authorList>
            <person name="Cui H."/>
            <person name="Shi X."/>
        </authorList>
    </citation>
    <scope>NUCLEOTIDE SEQUENCE [LARGE SCALE GENOMIC DNA]</scope>
    <source>
        <strain evidence="14 15">Gai3-2</strain>
    </source>
</reference>
<evidence type="ECO:0000256" key="2">
    <source>
        <dbReference type="ARBA" id="ARBA00022670"/>
    </source>
</evidence>
<keyword evidence="2 10" id="KW-0645">Protease</keyword>
<dbReference type="RefSeq" id="WP_179168001.1">
    <property type="nucleotide sequence ID" value="NZ_CP058529.1"/>
</dbReference>
<keyword evidence="15" id="KW-1185">Reference proteome</keyword>
<dbReference type="Proteomes" id="UP000509750">
    <property type="component" value="Chromosome"/>
</dbReference>
<keyword evidence="6 10" id="KW-0862">Zinc</keyword>
<dbReference type="Pfam" id="PF01435">
    <property type="entry name" value="Peptidase_M48"/>
    <property type="match status" value="1"/>
</dbReference>
<feature type="compositionally biased region" description="Basic and acidic residues" evidence="11">
    <location>
        <begin position="303"/>
        <end position="312"/>
    </location>
</feature>
<accession>A0A7D5GA90</accession>
<protein>
    <submittedName>
        <fullName evidence="14">M48 family metalloprotease</fullName>
    </submittedName>
</protein>
<keyword evidence="8 10" id="KW-0482">Metalloprotease</keyword>
<dbReference type="EMBL" id="CP058529">
    <property type="protein sequence ID" value="QLG26426.1"/>
    <property type="molecule type" value="Genomic_DNA"/>
</dbReference>
<evidence type="ECO:0000256" key="11">
    <source>
        <dbReference type="SAM" id="MobiDB-lite"/>
    </source>
</evidence>
<evidence type="ECO:0000256" key="3">
    <source>
        <dbReference type="ARBA" id="ARBA00022692"/>
    </source>
</evidence>
<evidence type="ECO:0000256" key="1">
    <source>
        <dbReference type="ARBA" id="ARBA00022475"/>
    </source>
</evidence>
<evidence type="ECO:0000259" key="13">
    <source>
        <dbReference type="Pfam" id="PF01435"/>
    </source>
</evidence>
<evidence type="ECO:0000256" key="10">
    <source>
        <dbReference type="RuleBase" id="RU003983"/>
    </source>
</evidence>
<evidence type="ECO:0000256" key="7">
    <source>
        <dbReference type="ARBA" id="ARBA00022989"/>
    </source>
</evidence>
<keyword evidence="1" id="KW-1003">Cell membrane</keyword>
<evidence type="ECO:0000256" key="8">
    <source>
        <dbReference type="ARBA" id="ARBA00023049"/>
    </source>
</evidence>
<name>A0A7D5GA90_9EURY</name>
<proteinExistence type="inferred from homology"/>
<dbReference type="InterPro" id="IPR001915">
    <property type="entry name" value="Peptidase_M48"/>
</dbReference>
<dbReference type="PANTHER" id="PTHR43221">
    <property type="entry name" value="PROTEASE HTPX"/>
    <property type="match status" value="1"/>
</dbReference>
<feature type="domain" description="Peptidase M48" evidence="13">
    <location>
        <begin position="82"/>
        <end position="303"/>
    </location>
</feature>
<evidence type="ECO:0000256" key="5">
    <source>
        <dbReference type="ARBA" id="ARBA00022801"/>
    </source>
</evidence>
<sequence length="324" mass="35492">MDTARSWLRVAMAVVGVLTLAFYVATAYLLTVALRLLWANRPDPVAFVALLVVTGLLSGYLTYRFGTGNALAGLDARELPPHRAPGVYRIRDDLADAMNCPAPSVYVARLGEPNALVLGGRTPATVVDYSLFTLLEPDEFEAVLAHEFAHLEAGHGLAQTLAYSGVRTLVGVVSLALVPLSFVLRGFAAGLALLRGRPSDWQRTTPGRLHVALAQSLTLLLLAMTVFVRAYSRRQEHAADDRAVEVTGRPLALARALRKIERSSEFRFPFEWLSAPPEEEHPLSRLLSTHPSLDERIERLREKATQADHGSDDGGNWTRIRVGD</sequence>
<evidence type="ECO:0000256" key="12">
    <source>
        <dbReference type="SAM" id="Phobius"/>
    </source>
</evidence>
<evidence type="ECO:0000256" key="4">
    <source>
        <dbReference type="ARBA" id="ARBA00022723"/>
    </source>
</evidence>
<keyword evidence="3 12" id="KW-0812">Transmembrane</keyword>
<feature type="transmembrane region" description="Helical" evidence="12">
    <location>
        <begin position="44"/>
        <end position="63"/>
    </location>
</feature>
<dbReference type="GeneID" id="56027612"/>
<dbReference type="GO" id="GO:0004222">
    <property type="term" value="F:metalloendopeptidase activity"/>
    <property type="evidence" value="ECO:0007669"/>
    <property type="project" value="InterPro"/>
</dbReference>
<keyword evidence="9 12" id="KW-0472">Membrane</keyword>
<keyword evidence="5 10" id="KW-0378">Hydrolase</keyword>
<dbReference type="Gene3D" id="3.30.2010.10">
    <property type="entry name" value="Metalloproteases ('zincins'), catalytic domain"/>
    <property type="match status" value="1"/>
</dbReference>
<dbReference type="KEGG" id="halg:HUG10_02225"/>
<dbReference type="AlphaFoldDB" id="A0A7D5GA90"/>
<dbReference type="GO" id="GO:0046872">
    <property type="term" value="F:metal ion binding"/>
    <property type="evidence" value="ECO:0007669"/>
    <property type="project" value="UniProtKB-KW"/>
</dbReference>
<dbReference type="InterPro" id="IPR050083">
    <property type="entry name" value="HtpX_protease"/>
</dbReference>
<evidence type="ECO:0000313" key="14">
    <source>
        <dbReference type="EMBL" id="QLG26426.1"/>
    </source>
</evidence>